<dbReference type="OMA" id="ICYDMEA"/>
<protein>
    <recommendedName>
        <fullName evidence="1">Nucleoside phosphorylase domain-containing protein</fullName>
    </recommendedName>
</protein>
<comment type="caution">
    <text evidence="2">The sequence shown here is derived from an EMBL/GenBank/DDBJ whole genome shotgun (WGS) entry which is preliminary data.</text>
</comment>
<dbReference type="InterPro" id="IPR053137">
    <property type="entry name" value="NLR-like"/>
</dbReference>
<sequence>MSHPAREKFQIGWICALPIDVAAAIEMLDANFGILDDQDSRDTNSYTLGRIGKHYVAIAGLGQSGTTSATAVAINMMRTFSPSLRIGLMVGIAAGIPSLAHDIRLGDIVVSYPEGTCGGVVQYDMGKIVKEGKLMRTGSLNAPPRSLITAVTNMRAATLTDDPRYPEYIEKAIQRSARTQLNFTRPDPSTDRLFQTHYEHPAIAQTCGECLTEWEECRNTRQELDPQVHYGIVASGNAEIGHGTTRERLREETGAICYDMEAAGVMMDFPCIVVRGICDYGDSHKDEKWQGFAALAAASYAKELLSYVPAGPVSQEKLVIEMYHK</sequence>
<evidence type="ECO:0000313" key="3">
    <source>
        <dbReference type="Proteomes" id="UP000034112"/>
    </source>
</evidence>
<dbReference type="InterPro" id="IPR035994">
    <property type="entry name" value="Nucleoside_phosphorylase_sf"/>
</dbReference>
<gene>
    <name evidence="2" type="ORF">THAR02_05050</name>
</gene>
<dbReference type="Gene3D" id="3.40.50.1580">
    <property type="entry name" value="Nucleoside phosphorylase domain"/>
    <property type="match status" value="1"/>
</dbReference>
<dbReference type="AlphaFoldDB" id="A0A0G0ACQ9"/>
<dbReference type="Pfam" id="PF01048">
    <property type="entry name" value="PNP_UDP_1"/>
    <property type="match status" value="1"/>
</dbReference>
<dbReference type="GO" id="GO:0009116">
    <property type="term" value="P:nucleoside metabolic process"/>
    <property type="evidence" value="ECO:0007669"/>
    <property type="project" value="InterPro"/>
</dbReference>
<proteinExistence type="predicted"/>
<dbReference type="Proteomes" id="UP000034112">
    <property type="component" value="Unassembled WGS sequence"/>
</dbReference>
<dbReference type="SUPFAM" id="SSF53167">
    <property type="entry name" value="Purine and uridine phosphorylases"/>
    <property type="match status" value="1"/>
</dbReference>
<dbReference type="InterPro" id="IPR000845">
    <property type="entry name" value="Nucleoside_phosphorylase_d"/>
</dbReference>
<dbReference type="GO" id="GO:0003824">
    <property type="term" value="F:catalytic activity"/>
    <property type="evidence" value="ECO:0007669"/>
    <property type="project" value="InterPro"/>
</dbReference>
<accession>A0A0G0ACQ9</accession>
<evidence type="ECO:0000259" key="1">
    <source>
        <dbReference type="Pfam" id="PF01048"/>
    </source>
</evidence>
<dbReference type="OrthoDB" id="163438at2759"/>
<dbReference type="PANTHER" id="PTHR46082:SF11">
    <property type="entry name" value="AAA+ ATPASE DOMAIN-CONTAINING PROTEIN-RELATED"/>
    <property type="match status" value="1"/>
</dbReference>
<organism evidence="2 3">
    <name type="scientific">Trichoderma harzianum</name>
    <name type="common">Hypocrea lixii</name>
    <dbReference type="NCBI Taxonomy" id="5544"/>
    <lineage>
        <taxon>Eukaryota</taxon>
        <taxon>Fungi</taxon>
        <taxon>Dikarya</taxon>
        <taxon>Ascomycota</taxon>
        <taxon>Pezizomycotina</taxon>
        <taxon>Sordariomycetes</taxon>
        <taxon>Hypocreomycetidae</taxon>
        <taxon>Hypocreales</taxon>
        <taxon>Hypocreaceae</taxon>
        <taxon>Trichoderma</taxon>
    </lineage>
</organism>
<dbReference type="EMBL" id="JOKZ01000133">
    <property type="protein sequence ID" value="KKP02874.1"/>
    <property type="molecule type" value="Genomic_DNA"/>
</dbReference>
<reference evidence="3" key="1">
    <citation type="journal article" date="2015" name="Genome Announc.">
        <title>Draft whole-genome sequence of the biocontrol agent Trichoderma harzianum T6776.</title>
        <authorList>
            <person name="Baroncelli R."/>
            <person name="Piaggeschi G."/>
            <person name="Fiorini L."/>
            <person name="Bertolini E."/>
            <person name="Zapparata A."/>
            <person name="Pe M.E."/>
            <person name="Sarrocco S."/>
            <person name="Vannacci G."/>
        </authorList>
    </citation>
    <scope>NUCLEOTIDE SEQUENCE [LARGE SCALE GENOMIC DNA]</scope>
    <source>
        <strain evidence="3">T6776</strain>
    </source>
</reference>
<name>A0A0G0ACQ9_TRIHA</name>
<dbReference type="PANTHER" id="PTHR46082">
    <property type="entry name" value="ATP/GTP-BINDING PROTEIN-RELATED"/>
    <property type="match status" value="1"/>
</dbReference>
<feature type="domain" description="Nucleoside phosphorylase" evidence="1">
    <location>
        <begin position="173"/>
        <end position="305"/>
    </location>
</feature>
<evidence type="ECO:0000313" key="2">
    <source>
        <dbReference type="EMBL" id="KKP02874.1"/>
    </source>
</evidence>